<dbReference type="Gene3D" id="1.25.40.10">
    <property type="entry name" value="Tetratricopeptide repeat domain"/>
    <property type="match status" value="1"/>
</dbReference>
<evidence type="ECO:0008006" key="3">
    <source>
        <dbReference type="Google" id="ProtNLM"/>
    </source>
</evidence>
<accession>A0ABV1BGH1</accession>
<reference evidence="1 2" key="1">
    <citation type="submission" date="2024-03" db="EMBL/GenBank/DDBJ databases">
        <title>Human intestinal bacterial collection.</title>
        <authorList>
            <person name="Pauvert C."/>
            <person name="Hitch T.C.A."/>
            <person name="Clavel T."/>
        </authorList>
    </citation>
    <scope>NUCLEOTIDE SEQUENCE [LARGE SCALE GENOMIC DNA]</scope>
    <source>
        <strain evidence="1 2">CLA-JM-H16</strain>
    </source>
</reference>
<dbReference type="RefSeq" id="WP_349056980.1">
    <property type="nucleotide sequence ID" value="NZ_JBBMEJ010000012.1"/>
</dbReference>
<comment type="caution">
    <text evidence="1">The sequence shown here is derived from an EMBL/GenBank/DDBJ whole genome shotgun (WGS) entry which is preliminary data.</text>
</comment>
<keyword evidence="2" id="KW-1185">Reference proteome</keyword>
<dbReference type="EMBL" id="JBBMEJ010000012">
    <property type="protein sequence ID" value="MEQ2371405.1"/>
    <property type="molecule type" value="Genomic_DNA"/>
</dbReference>
<proteinExistence type="predicted"/>
<evidence type="ECO:0000313" key="1">
    <source>
        <dbReference type="EMBL" id="MEQ2371405.1"/>
    </source>
</evidence>
<organism evidence="1 2">
    <name type="scientific">Blautia aquisgranensis</name>
    <dbReference type="NCBI Taxonomy" id="3133153"/>
    <lineage>
        <taxon>Bacteria</taxon>
        <taxon>Bacillati</taxon>
        <taxon>Bacillota</taxon>
        <taxon>Clostridia</taxon>
        <taxon>Lachnospirales</taxon>
        <taxon>Lachnospiraceae</taxon>
        <taxon>Blautia</taxon>
    </lineage>
</organism>
<dbReference type="Proteomes" id="UP001473063">
    <property type="component" value="Unassembled WGS sequence"/>
</dbReference>
<dbReference type="InterPro" id="IPR011990">
    <property type="entry name" value="TPR-like_helical_dom_sf"/>
</dbReference>
<protein>
    <recommendedName>
        <fullName evidence="3">Tetratricopeptide repeat protein</fullName>
    </recommendedName>
</protein>
<name>A0ABV1BGH1_9FIRM</name>
<evidence type="ECO:0000313" key="2">
    <source>
        <dbReference type="Proteomes" id="UP001473063"/>
    </source>
</evidence>
<sequence length="260" mass="30674">MSGYILCQVKKAEKPFYIENISTNIYSIEELCYYLYNNLYLIDSSLINRKLCTWLEDELELPKLAAKLRPYIGKDAGLEEILYPVFKEINYLAYEELKSLNGRIETRNSESEDIREKRKGDALMENRMYVGAIRVYQKLIDKGDAAEFTDEMRERIFHNQGCAYSYLFQMDKALDCFWNAWQERKSEEALKVYLLAYRSVHSQEDFEKTEDELKVEESIRKEISGILDKFISLPEKQVASGETDRFLEKLTREYHRSTGS</sequence>
<gene>
    <name evidence="1" type="ORF">WMO28_10715</name>
</gene>
<dbReference type="SUPFAM" id="SSF48452">
    <property type="entry name" value="TPR-like"/>
    <property type="match status" value="1"/>
</dbReference>